<dbReference type="EMBL" id="LNIX01000007">
    <property type="protein sequence ID" value="OXA51965.1"/>
    <property type="molecule type" value="Genomic_DNA"/>
</dbReference>
<dbReference type="AlphaFoldDB" id="A0A226E2J0"/>
<comment type="catalytic activity">
    <reaction evidence="1 5">
        <text>[protein]-peptidylproline (omega=180) = [protein]-peptidylproline (omega=0)</text>
        <dbReference type="Rhea" id="RHEA:16237"/>
        <dbReference type="Rhea" id="RHEA-COMP:10747"/>
        <dbReference type="Rhea" id="RHEA-COMP:10748"/>
        <dbReference type="ChEBI" id="CHEBI:83833"/>
        <dbReference type="ChEBI" id="CHEBI:83834"/>
        <dbReference type="EC" id="5.2.1.8"/>
    </reaction>
</comment>
<evidence type="ECO:0000256" key="2">
    <source>
        <dbReference type="ARBA" id="ARBA00013194"/>
    </source>
</evidence>
<evidence type="ECO:0000256" key="4">
    <source>
        <dbReference type="ARBA" id="ARBA00023235"/>
    </source>
</evidence>
<evidence type="ECO:0000259" key="6">
    <source>
        <dbReference type="PROSITE" id="PS50059"/>
    </source>
</evidence>
<name>A0A226E2J0_FOLCA</name>
<dbReference type="PANTHER" id="PTHR10516:SF443">
    <property type="entry name" value="FK506-BINDING PROTEIN 59-RELATED"/>
    <property type="match status" value="1"/>
</dbReference>
<protein>
    <recommendedName>
        <fullName evidence="2 5">peptidylprolyl isomerase</fullName>
        <ecNumber evidence="2 5">5.2.1.8</ecNumber>
    </recommendedName>
</protein>
<dbReference type="OrthoDB" id="1902587at2759"/>
<evidence type="ECO:0000256" key="5">
    <source>
        <dbReference type="PROSITE-ProRule" id="PRU00277"/>
    </source>
</evidence>
<dbReference type="InterPro" id="IPR050689">
    <property type="entry name" value="FKBP-type_PPIase"/>
</dbReference>
<dbReference type="EC" id="5.2.1.8" evidence="2 5"/>
<dbReference type="GO" id="GO:0003755">
    <property type="term" value="F:peptidyl-prolyl cis-trans isomerase activity"/>
    <property type="evidence" value="ECO:0007669"/>
    <property type="project" value="UniProtKB-KW"/>
</dbReference>
<dbReference type="Pfam" id="PF00254">
    <property type="entry name" value="FKBP_C"/>
    <property type="match status" value="1"/>
</dbReference>
<dbReference type="PROSITE" id="PS50059">
    <property type="entry name" value="FKBP_PPIASE"/>
    <property type="match status" value="1"/>
</dbReference>
<evidence type="ECO:0000256" key="3">
    <source>
        <dbReference type="ARBA" id="ARBA00023110"/>
    </source>
</evidence>
<dbReference type="Gene3D" id="3.10.50.40">
    <property type="match status" value="1"/>
</dbReference>
<reference evidence="7 8" key="1">
    <citation type="submission" date="2015-12" db="EMBL/GenBank/DDBJ databases">
        <title>The genome of Folsomia candida.</title>
        <authorList>
            <person name="Faddeeva A."/>
            <person name="Derks M.F."/>
            <person name="Anvar Y."/>
            <person name="Smit S."/>
            <person name="Van Straalen N."/>
            <person name="Roelofs D."/>
        </authorList>
    </citation>
    <scope>NUCLEOTIDE SEQUENCE [LARGE SCALE GENOMIC DNA]</scope>
    <source>
        <strain evidence="7 8">VU population</strain>
        <tissue evidence="7">Whole body</tissue>
    </source>
</reference>
<dbReference type="OMA" id="WDEGFAG"/>
<evidence type="ECO:0000313" key="7">
    <source>
        <dbReference type="EMBL" id="OXA51965.1"/>
    </source>
</evidence>
<evidence type="ECO:0000256" key="1">
    <source>
        <dbReference type="ARBA" id="ARBA00000971"/>
    </source>
</evidence>
<evidence type="ECO:0000313" key="8">
    <source>
        <dbReference type="Proteomes" id="UP000198287"/>
    </source>
</evidence>
<dbReference type="InterPro" id="IPR001179">
    <property type="entry name" value="PPIase_FKBP_dom"/>
</dbReference>
<dbReference type="SUPFAM" id="SSF54534">
    <property type="entry name" value="FKBP-like"/>
    <property type="match status" value="1"/>
</dbReference>
<dbReference type="PANTHER" id="PTHR10516">
    <property type="entry name" value="PEPTIDYL-PROLYL CIS-TRANS ISOMERASE"/>
    <property type="match status" value="1"/>
</dbReference>
<gene>
    <name evidence="7" type="ORF">Fcan01_12946</name>
</gene>
<dbReference type="FunFam" id="3.10.50.40:FF:000025">
    <property type="entry name" value="Peptidylprolyl isomerase"/>
    <property type="match status" value="1"/>
</dbReference>
<dbReference type="Proteomes" id="UP000198287">
    <property type="component" value="Unassembled WGS sequence"/>
</dbReference>
<dbReference type="STRING" id="158441.A0A226E2J0"/>
<organism evidence="7 8">
    <name type="scientific">Folsomia candida</name>
    <name type="common">Springtail</name>
    <dbReference type="NCBI Taxonomy" id="158441"/>
    <lineage>
        <taxon>Eukaryota</taxon>
        <taxon>Metazoa</taxon>
        <taxon>Ecdysozoa</taxon>
        <taxon>Arthropoda</taxon>
        <taxon>Hexapoda</taxon>
        <taxon>Collembola</taxon>
        <taxon>Entomobryomorpha</taxon>
        <taxon>Isotomoidea</taxon>
        <taxon>Isotomidae</taxon>
        <taxon>Proisotominae</taxon>
        <taxon>Folsomia</taxon>
    </lineage>
</organism>
<accession>A0A226E2J0</accession>
<keyword evidence="3 5" id="KW-0697">Rotamase</keyword>
<keyword evidence="8" id="KW-1185">Reference proteome</keyword>
<dbReference type="InterPro" id="IPR046357">
    <property type="entry name" value="PPIase_dom_sf"/>
</dbReference>
<keyword evidence="4 5" id="KW-0413">Isomerase</keyword>
<proteinExistence type="predicted"/>
<sequence>MGIKFENLKSGDGATFPEAGQTVSVHYTGTLTDGKKFDSSRDRNEPLKFKVGGGQVIKGWEEAITQMSVGQRARVTCPPELAYGGAGKAGLIPKNATLVFDIELLGVESTKGKGGGAAGGKKGKK</sequence>
<dbReference type="GO" id="GO:0005737">
    <property type="term" value="C:cytoplasm"/>
    <property type="evidence" value="ECO:0007669"/>
    <property type="project" value="TreeGrafter"/>
</dbReference>
<feature type="domain" description="PPIase FKBP-type" evidence="6">
    <location>
        <begin position="20"/>
        <end position="108"/>
    </location>
</feature>
<comment type="caution">
    <text evidence="7">The sequence shown here is derived from an EMBL/GenBank/DDBJ whole genome shotgun (WGS) entry which is preliminary data.</text>
</comment>